<gene>
    <name evidence="2" type="ORF">B2J93_5814</name>
</gene>
<dbReference type="EMBL" id="MZNU01000384">
    <property type="protein sequence ID" value="OWO98657.1"/>
    <property type="molecule type" value="Genomic_DNA"/>
</dbReference>
<dbReference type="Proteomes" id="UP000242519">
    <property type="component" value="Unassembled WGS sequence"/>
</dbReference>
<dbReference type="OrthoDB" id="3565042at2759"/>
<feature type="region of interest" description="Disordered" evidence="1">
    <location>
        <begin position="151"/>
        <end position="235"/>
    </location>
</feature>
<evidence type="ECO:0000313" key="2">
    <source>
        <dbReference type="EMBL" id="OWO98657.1"/>
    </source>
</evidence>
<feature type="compositionally biased region" description="Acidic residues" evidence="1">
    <location>
        <begin position="188"/>
        <end position="214"/>
    </location>
</feature>
<dbReference type="InParanoid" id="A0A218YTL4"/>
<dbReference type="STRING" id="503106.A0A218YTL4"/>
<keyword evidence="3" id="KW-1185">Reference proteome</keyword>
<evidence type="ECO:0000313" key="3">
    <source>
        <dbReference type="Proteomes" id="UP000242519"/>
    </source>
</evidence>
<feature type="compositionally biased region" description="Pro residues" evidence="1">
    <location>
        <begin position="221"/>
        <end position="232"/>
    </location>
</feature>
<name>A0A218YTL4_9HELO</name>
<comment type="caution">
    <text evidence="2">The sequence shown here is derived from an EMBL/GenBank/DDBJ whole genome shotgun (WGS) entry which is preliminary data.</text>
</comment>
<evidence type="ECO:0000256" key="1">
    <source>
        <dbReference type="SAM" id="MobiDB-lite"/>
    </source>
</evidence>
<sequence length="271" mass="27921">MAPKTESTTSNITGTVLNPGETLLLSTICGMMGEVPDVDYNKVAELVEIKHGRNARAKAKILFAKIRAANPAIMAAVDAAADNEEDGNAALNSIENSRMPLPSHAPTKKVISKPAASKKAVGKVAAPKKTVGKVTAPKKAVPATKKQPVNKAFAGNGVGKADPKTTAKSVPIKAEPGSEGEEMHDADADVEDCLERNDDEIVDDDETIDEELEKDDGVSPVPVPSPAPPSTPAPTNQAVLASTLVALALVLAESTSAAPLQITSVALTALA</sequence>
<proteinExistence type="predicted"/>
<feature type="region of interest" description="Disordered" evidence="1">
    <location>
        <begin position="97"/>
        <end position="116"/>
    </location>
</feature>
<organism evidence="2 3">
    <name type="scientific">Diplocarpon coronariae</name>
    <dbReference type="NCBI Taxonomy" id="2795749"/>
    <lineage>
        <taxon>Eukaryota</taxon>
        <taxon>Fungi</taxon>
        <taxon>Dikarya</taxon>
        <taxon>Ascomycota</taxon>
        <taxon>Pezizomycotina</taxon>
        <taxon>Leotiomycetes</taxon>
        <taxon>Helotiales</taxon>
        <taxon>Drepanopezizaceae</taxon>
        <taxon>Diplocarpon</taxon>
    </lineage>
</organism>
<reference evidence="2 3" key="1">
    <citation type="submission" date="2017-04" db="EMBL/GenBank/DDBJ databases">
        <title>Draft genome sequence of Marssonina coronaria NL1: causal agent of apple blotch.</title>
        <authorList>
            <person name="Cheng Q."/>
        </authorList>
    </citation>
    <scope>NUCLEOTIDE SEQUENCE [LARGE SCALE GENOMIC DNA]</scope>
    <source>
        <strain evidence="2 3">NL1</strain>
    </source>
</reference>
<accession>A0A218YTL4</accession>
<protein>
    <submittedName>
        <fullName evidence="2">Uncharacterized protein</fullName>
    </submittedName>
</protein>
<dbReference type="AlphaFoldDB" id="A0A218YTL4"/>